<feature type="compositionally biased region" description="Low complexity" evidence="1">
    <location>
        <begin position="416"/>
        <end position="433"/>
    </location>
</feature>
<feature type="region of interest" description="Disordered" evidence="1">
    <location>
        <begin position="369"/>
        <end position="433"/>
    </location>
</feature>
<evidence type="ECO:0000256" key="1">
    <source>
        <dbReference type="SAM" id="MobiDB-lite"/>
    </source>
</evidence>
<evidence type="ECO:0000313" key="2">
    <source>
        <dbReference type="EMBL" id="KAJ3832268.1"/>
    </source>
</evidence>
<dbReference type="AlphaFoldDB" id="A0AA38NX58"/>
<comment type="caution">
    <text evidence="2">The sequence shown here is derived from an EMBL/GenBank/DDBJ whole genome shotgun (WGS) entry which is preliminary data.</text>
</comment>
<name>A0AA38NX58_9AGAR</name>
<reference evidence="2" key="1">
    <citation type="submission" date="2022-08" db="EMBL/GenBank/DDBJ databases">
        <authorList>
            <consortium name="DOE Joint Genome Institute"/>
            <person name="Min B."/>
            <person name="Riley R."/>
            <person name="Sierra-Patev S."/>
            <person name="Naranjo-Ortiz M."/>
            <person name="Looney B."/>
            <person name="Konkel Z."/>
            <person name="Slot J.C."/>
            <person name="Sakamoto Y."/>
            <person name="Steenwyk J.L."/>
            <person name="Rokas A."/>
            <person name="Carro J."/>
            <person name="Camarero S."/>
            <person name="Ferreira P."/>
            <person name="Molpeceres G."/>
            <person name="Ruiz-Duenas F.J."/>
            <person name="Serrano A."/>
            <person name="Henrissat B."/>
            <person name="Drula E."/>
            <person name="Hughes K.W."/>
            <person name="Mata J.L."/>
            <person name="Ishikawa N.K."/>
            <person name="Vargas-Isla R."/>
            <person name="Ushijima S."/>
            <person name="Smith C.A."/>
            <person name="Ahrendt S."/>
            <person name="Andreopoulos W."/>
            <person name="He G."/>
            <person name="Labutti K."/>
            <person name="Lipzen A."/>
            <person name="Ng V."/>
            <person name="Sandor L."/>
            <person name="Barry K."/>
            <person name="Martinez A.T."/>
            <person name="Xiao Y."/>
            <person name="Gibbons J.G."/>
            <person name="Terashima K."/>
            <person name="Hibbett D.S."/>
            <person name="Grigoriev I.V."/>
        </authorList>
    </citation>
    <scope>NUCLEOTIDE SEQUENCE</scope>
    <source>
        <strain evidence="2">TFB9207</strain>
    </source>
</reference>
<sequence>MTRLKTSKKGEALERFLSECRSQGLSRRKWRYRVKARNARKLTNAEKQARRKKRLNKKASYNEKIAEIQAMIVREAEELRATLGKYSVKQILDDIYQSHRLKRRVKNSGRFNAFASLSLAKINAEVPPGAPREKLTAHMGDIAKEWGAMSKDEQIEATRDHLETLHQNRMNREAGHHNAALAAYHDTRLTFDDCQDALTRLGMRTGDQSILITVRSDSGHFNQPRVFVSSDRVTEFFALAFKLGPDELSKRMEGYMLSGIEGVVRTHAQQLCLEKSKLSNLILEKLQHCAGKAKVTRMAYTNFAEHITASHGVILKNWPPGIKFVSPSNLTTASDVRLLTTSFENNVTHFYKMTSAEFAEWKRNPNRLVDVSQPATPSNAADDAASDTDSQNTTADGPSQHDSSGSEQVGVTESNVASPNVPSPTAAPSVVGSSAPAASFVNSFAVTTADGSGVQYVQKKRKRRSDADKPRGPRKKAAL</sequence>
<evidence type="ECO:0000313" key="3">
    <source>
        <dbReference type="Proteomes" id="UP001163846"/>
    </source>
</evidence>
<organism evidence="2 3">
    <name type="scientific">Lentinula raphanica</name>
    <dbReference type="NCBI Taxonomy" id="153919"/>
    <lineage>
        <taxon>Eukaryota</taxon>
        <taxon>Fungi</taxon>
        <taxon>Dikarya</taxon>
        <taxon>Basidiomycota</taxon>
        <taxon>Agaricomycotina</taxon>
        <taxon>Agaricomycetes</taxon>
        <taxon>Agaricomycetidae</taxon>
        <taxon>Agaricales</taxon>
        <taxon>Marasmiineae</taxon>
        <taxon>Omphalotaceae</taxon>
        <taxon>Lentinula</taxon>
    </lineage>
</organism>
<dbReference type="EMBL" id="MU807016">
    <property type="protein sequence ID" value="KAJ3832268.1"/>
    <property type="molecule type" value="Genomic_DNA"/>
</dbReference>
<feature type="compositionally biased region" description="Low complexity" evidence="1">
    <location>
        <begin position="374"/>
        <end position="396"/>
    </location>
</feature>
<feature type="compositionally biased region" description="Polar residues" evidence="1">
    <location>
        <begin position="400"/>
        <end position="415"/>
    </location>
</feature>
<accession>A0AA38NX58</accession>
<dbReference type="Proteomes" id="UP001163846">
    <property type="component" value="Unassembled WGS sequence"/>
</dbReference>
<feature type="region of interest" description="Disordered" evidence="1">
    <location>
        <begin position="451"/>
        <end position="479"/>
    </location>
</feature>
<gene>
    <name evidence="2" type="ORF">F5878DRAFT_666726</name>
</gene>
<keyword evidence="3" id="KW-1185">Reference proteome</keyword>
<protein>
    <submittedName>
        <fullName evidence="2">Uncharacterized protein</fullName>
    </submittedName>
</protein>
<proteinExistence type="predicted"/>